<evidence type="ECO:0000256" key="1">
    <source>
        <dbReference type="SAM" id="MobiDB-lite"/>
    </source>
</evidence>
<feature type="region of interest" description="Disordered" evidence="1">
    <location>
        <begin position="34"/>
        <end position="66"/>
    </location>
</feature>
<reference evidence="2" key="1">
    <citation type="journal article" date="2019" name="Sci. Rep.">
        <title>Draft genome of Tanacetum cinerariifolium, the natural source of mosquito coil.</title>
        <authorList>
            <person name="Yamashiro T."/>
            <person name="Shiraishi A."/>
            <person name="Satake H."/>
            <person name="Nakayama K."/>
        </authorList>
    </citation>
    <scope>NUCLEOTIDE SEQUENCE</scope>
</reference>
<proteinExistence type="predicted"/>
<evidence type="ECO:0008006" key="3">
    <source>
        <dbReference type="Google" id="ProtNLM"/>
    </source>
</evidence>
<dbReference type="AlphaFoldDB" id="A0A699JDR8"/>
<dbReference type="EMBL" id="BKCJ010400735">
    <property type="protein sequence ID" value="GFA30038.1"/>
    <property type="molecule type" value="Genomic_DNA"/>
</dbReference>
<sequence length="100" mass="10971">MVVTDVTVIDAIVGCPMSRETQLTTTLGRIQTLEARDLEPQDEPAEAECDANRSRNGDDSHNLGTGGRRQVFTVHECTYTDFLKCQPLNFKGTKGVVSLT</sequence>
<comment type="caution">
    <text evidence="2">The sequence shown here is derived from an EMBL/GenBank/DDBJ whole genome shotgun (WGS) entry which is preliminary data.</text>
</comment>
<accession>A0A699JDR8</accession>
<feature type="compositionally biased region" description="Acidic residues" evidence="1">
    <location>
        <begin position="40"/>
        <end position="49"/>
    </location>
</feature>
<name>A0A699JDR8_TANCI</name>
<organism evidence="2">
    <name type="scientific">Tanacetum cinerariifolium</name>
    <name type="common">Dalmatian daisy</name>
    <name type="synonym">Chrysanthemum cinerariifolium</name>
    <dbReference type="NCBI Taxonomy" id="118510"/>
    <lineage>
        <taxon>Eukaryota</taxon>
        <taxon>Viridiplantae</taxon>
        <taxon>Streptophyta</taxon>
        <taxon>Embryophyta</taxon>
        <taxon>Tracheophyta</taxon>
        <taxon>Spermatophyta</taxon>
        <taxon>Magnoliopsida</taxon>
        <taxon>eudicotyledons</taxon>
        <taxon>Gunneridae</taxon>
        <taxon>Pentapetalae</taxon>
        <taxon>asterids</taxon>
        <taxon>campanulids</taxon>
        <taxon>Asterales</taxon>
        <taxon>Asteraceae</taxon>
        <taxon>Asteroideae</taxon>
        <taxon>Anthemideae</taxon>
        <taxon>Anthemidinae</taxon>
        <taxon>Tanacetum</taxon>
    </lineage>
</organism>
<protein>
    <recommendedName>
        <fullName evidence="3">Reverse transcriptase domain-containing protein</fullName>
    </recommendedName>
</protein>
<evidence type="ECO:0000313" key="2">
    <source>
        <dbReference type="EMBL" id="GFA30038.1"/>
    </source>
</evidence>
<gene>
    <name evidence="2" type="ORF">Tci_602010</name>
</gene>
<feature type="compositionally biased region" description="Basic and acidic residues" evidence="1">
    <location>
        <begin position="50"/>
        <end position="61"/>
    </location>
</feature>